<dbReference type="InterPro" id="IPR009288">
    <property type="entry name" value="AIG2-like_dom"/>
</dbReference>
<protein>
    <recommendedName>
        <fullName evidence="2">Gamma-glutamylcyclotransferase family protein</fullName>
    </recommendedName>
</protein>
<dbReference type="PANTHER" id="PTHR12510:SF4">
    <property type="entry name" value="GAMMA-GLUTAMYLAMINECYCLOTRANSFERASE"/>
    <property type="match status" value="1"/>
</dbReference>
<dbReference type="InterPro" id="IPR039126">
    <property type="entry name" value="GGACT"/>
</dbReference>
<dbReference type="SUPFAM" id="SSF110857">
    <property type="entry name" value="Gamma-glutamyl cyclotransferase-like"/>
    <property type="match status" value="2"/>
</dbReference>
<evidence type="ECO:0000259" key="3">
    <source>
        <dbReference type="Pfam" id="PF06094"/>
    </source>
</evidence>
<dbReference type="EMBL" id="JBHSFW010000010">
    <property type="protein sequence ID" value="MFC4619588.1"/>
    <property type="molecule type" value="Genomic_DNA"/>
</dbReference>
<gene>
    <name evidence="4" type="ORF">ACFO4N_12775</name>
</gene>
<dbReference type="Pfam" id="PF06094">
    <property type="entry name" value="GGACT"/>
    <property type="match status" value="1"/>
</dbReference>
<evidence type="ECO:0000313" key="5">
    <source>
        <dbReference type="Proteomes" id="UP001596022"/>
    </source>
</evidence>
<dbReference type="Pfam" id="PF13772">
    <property type="entry name" value="AIG2_2"/>
    <property type="match status" value="1"/>
</dbReference>
<comment type="similarity">
    <text evidence="1 2">Belongs to the gamma-glutamylcyclotransferase family.</text>
</comment>
<comment type="caution">
    <text evidence="4">The sequence shown here is derived from an EMBL/GenBank/DDBJ whole genome shotgun (WGS) entry which is preliminary data.</text>
</comment>
<evidence type="ECO:0000313" key="4">
    <source>
        <dbReference type="EMBL" id="MFC4619588.1"/>
    </source>
</evidence>
<reference evidence="5" key="1">
    <citation type="journal article" date="2019" name="Int. J. Syst. Evol. Microbiol.">
        <title>The Global Catalogue of Microorganisms (GCM) 10K type strain sequencing project: providing services to taxonomists for standard genome sequencing and annotation.</title>
        <authorList>
            <consortium name="The Broad Institute Genomics Platform"/>
            <consortium name="The Broad Institute Genome Sequencing Center for Infectious Disease"/>
            <person name="Wu L."/>
            <person name="Ma J."/>
        </authorList>
    </citation>
    <scope>NUCLEOTIDE SEQUENCE [LARGE SCALE GENOMIC DNA]</scope>
    <source>
        <strain evidence="5">CGMCC 1.16306</strain>
    </source>
</reference>
<evidence type="ECO:0000256" key="1">
    <source>
        <dbReference type="ARBA" id="ARBA00008861"/>
    </source>
</evidence>
<dbReference type="InterPro" id="IPR013024">
    <property type="entry name" value="GGCT-like"/>
</dbReference>
<feature type="domain" description="Gamma-glutamylcyclotransferase AIG2-like" evidence="3">
    <location>
        <begin position="5"/>
        <end position="123"/>
    </location>
</feature>
<sequence length="285" mass="32556">MSHKVFVYGTLMQGEAHHNFLANAKLLAEQAWVKGTLFETDDYFPALIEGDETVYGELYEVSDSELAALDELEEYFMDPNRDLYERKSLEVGTDGGRHVAYGYLLVKPRRAMLQGKIPHQNWKVHQWMKEKDYLYFAYGSCMDNDRFKKAGVDHLFTDCLGRGVLEGYTLKFAMKGTEGGAADIVEDGGVVEGKVYRVNREALDYLYVREGVQAGHYRPQVISVTLNGEKVDVLTFIVIDKHDELTPTEIYATEILRGGKETLSKDYWDALHQRIKSDFKINVKI</sequence>
<dbReference type="RefSeq" id="WP_376846683.1">
    <property type="nucleotide sequence ID" value="NZ_JBHSFW010000010.1"/>
</dbReference>
<evidence type="ECO:0000256" key="2">
    <source>
        <dbReference type="RuleBase" id="RU367036"/>
    </source>
</evidence>
<name>A0ABV9GNP0_9BACL</name>
<organism evidence="4 5">
    <name type="scientific">Camelliibacillus cellulosilyticus</name>
    <dbReference type="NCBI Taxonomy" id="2174486"/>
    <lineage>
        <taxon>Bacteria</taxon>
        <taxon>Bacillati</taxon>
        <taxon>Bacillota</taxon>
        <taxon>Bacilli</taxon>
        <taxon>Bacillales</taxon>
        <taxon>Sporolactobacillaceae</taxon>
        <taxon>Camelliibacillus</taxon>
    </lineage>
</organism>
<dbReference type="Proteomes" id="UP001596022">
    <property type="component" value="Unassembled WGS sequence"/>
</dbReference>
<dbReference type="CDD" id="cd06661">
    <property type="entry name" value="GGCT_like"/>
    <property type="match status" value="2"/>
</dbReference>
<dbReference type="PANTHER" id="PTHR12510">
    <property type="entry name" value="TROPONIN C-AKIN-1 PROTEIN"/>
    <property type="match status" value="1"/>
</dbReference>
<dbReference type="InterPro" id="IPR036568">
    <property type="entry name" value="GGCT-like_sf"/>
</dbReference>
<proteinExistence type="inferred from homology"/>
<accession>A0ABV9GNP0</accession>
<dbReference type="Gene3D" id="3.10.490.10">
    <property type="entry name" value="Gamma-glutamyl cyclotransferase-like"/>
    <property type="match status" value="2"/>
</dbReference>
<keyword evidence="5" id="KW-1185">Reference proteome</keyword>